<evidence type="ECO:0000313" key="1">
    <source>
        <dbReference type="EMBL" id="GLI58179.1"/>
    </source>
</evidence>
<evidence type="ECO:0000313" key="2">
    <source>
        <dbReference type="Proteomes" id="UP001144471"/>
    </source>
</evidence>
<comment type="caution">
    <text evidence="1">The sequence shown here is derived from an EMBL/GenBank/DDBJ whole genome shotgun (WGS) entry which is preliminary data.</text>
</comment>
<dbReference type="Gene3D" id="3.90.1150.10">
    <property type="entry name" value="Aspartate Aminotransferase, domain 1"/>
    <property type="match status" value="1"/>
</dbReference>
<dbReference type="InterPro" id="IPR015422">
    <property type="entry name" value="PyrdxlP-dep_Trfase_small"/>
</dbReference>
<protein>
    <submittedName>
        <fullName evidence="1">Uncharacterized protein</fullName>
    </submittedName>
</protein>
<dbReference type="InterPro" id="IPR015424">
    <property type="entry name" value="PyrdxlP-dep_Trfase"/>
</dbReference>
<name>A0A9W6GN96_9FUSO</name>
<reference evidence="1" key="1">
    <citation type="submission" date="2022-12" db="EMBL/GenBank/DDBJ databases">
        <title>Reference genome sequencing for broad-spectrum identification of bacterial and archaeal isolates by mass spectrometry.</title>
        <authorList>
            <person name="Sekiguchi Y."/>
            <person name="Tourlousse D.M."/>
        </authorList>
    </citation>
    <scope>NUCLEOTIDE SEQUENCE</scope>
    <source>
        <strain evidence="1">10succ1</strain>
    </source>
</reference>
<organism evidence="1 2">
    <name type="scientific">Propionigenium maris DSM 9537</name>
    <dbReference type="NCBI Taxonomy" id="1123000"/>
    <lineage>
        <taxon>Bacteria</taxon>
        <taxon>Fusobacteriati</taxon>
        <taxon>Fusobacteriota</taxon>
        <taxon>Fusobacteriia</taxon>
        <taxon>Fusobacteriales</taxon>
        <taxon>Fusobacteriaceae</taxon>
        <taxon>Propionigenium</taxon>
    </lineage>
</organism>
<dbReference type="RefSeq" id="WP_281837856.1">
    <property type="nucleotide sequence ID" value="NZ_BSDY01000038.1"/>
</dbReference>
<sequence>MFLKYSNFTKEDFLTFVMRLLEETGVAVVQEKAFGIEGCIGIACTQGLEILREGEKRVRVFIDGKGVKKK</sequence>
<dbReference type="SUPFAM" id="SSF53383">
    <property type="entry name" value="PLP-dependent transferases"/>
    <property type="match status" value="1"/>
</dbReference>
<gene>
    <name evidence="1" type="ORF">PM10SUCC1_36930</name>
</gene>
<dbReference type="Proteomes" id="UP001144471">
    <property type="component" value="Unassembled WGS sequence"/>
</dbReference>
<dbReference type="AlphaFoldDB" id="A0A9W6GN96"/>
<dbReference type="EMBL" id="BSDY01000038">
    <property type="protein sequence ID" value="GLI58179.1"/>
    <property type="molecule type" value="Genomic_DNA"/>
</dbReference>
<proteinExistence type="predicted"/>
<accession>A0A9W6GN96</accession>
<keyword evidence="2" id="KW-1185">Reference proteome</keyword>